<organism evidence="6 7">
    <name type="scientific">Methylophilus rhizosphaerae</name>
    <dbReference type="NCBI Taxonomy" id="492660"/>
    <lineage>
        <taxon>Bacteria</taxon>
        <taxon>Pseudomonadati</taxon>
        <taxon>Pseudomonadota</taxon>
        <taxon>Betaproteobacteria</taxon>
        <taxon>Nitrosomonadales</taxon>
        <taxon>Methylophilaceae</taxon>
        <taxon>Methylophilus</taxon>
    </lineage>
</organism>
<dbReference type="GO" id="GO:0009279">
    <property type="term" value="C:cell outer membrane"/>
    <property type="evidence" value="ECO:0007669"/>
    <property type="project" value="UniProtKB-SubCell"/>
</dbReference>
<evidence type="ECO:0000313" key="7">
    <source>
        <dbReference type="Proteomes" id="UP000198629"/>
    </source>
</evidence>
<keyword evidence="3" id="KW-0472">Membrane</keyword>
<evidence type="ECO:0000256" key="2">
    <source>
        <dbReference type="ARBA" id="ARBA00022729"/>
    </source>
</evidence>
<evidence type="ECO:0000256" key="1">
    <source>
        <dbReference type="ARBA" id="ARBA00004339"/>
    </source>
</evidence>
<keyword evidence="7" id="KW-1185">Reference proteome</keyword>
<dbReference type="Gene3D" id="3.40.190.10">
    <property type="entry name" value="Periplasmic binding protein-like II"/>
    <property type="match status" value="2"/>
</dbReference>
<dbReference type="Pfam" id="PF01464">
    <property type="entry name" value="SLT"/>
    <property type="match status" value="1"/>
</dbReference>
<evidence type="ECO:0000256" key="3">
    <source>
        <dbReference type="ARBA" id="ARBA00023237"/>
    </source>
</evidence>
<dbReference type="NCBIfam" id="NF008112">
    <property type="entry name" value="PRK10859.1"/>
    <property type="match status" value="1"/>
</dbReference>
<evidence type="ECO:0000313" key="6">
    <source>
        <dbReference type="EMBL" id="SDK38099.1"/>
    </source>
</evidence>
<dbReference type="InterPro" id="IPR008258">
    <property type="entry name" value="Transglycosylase_SLT_dom_1"/>
</dbReference>
<dbReference type="Gene3D" id="1.10.530.10">
    <property type="match status" value="1"/>
</dbReference>
<dbReference type="AlphaFoldDB" id="A0A1G9BF18"/>
<evidence type="ECO:0000256" key="4">
    <source>
        <dbReference type="SAM" id="SignalP"/>
    </source>
</evidence>
<dbReference type="CDD" id="cd13403">
    <property type="entry name" value="MLTF-like"/>
    <property type="match status" value="1"/>
</dbReference>
<accession>A0A1G9BF18</accession>
<dbReference type="InterPro" id="IPR023346">
    <property type="entry name" value="Lysozyme-like_dom_sf"/>
</dbReference>
<dbReference type="STRING" id="492660.SAMN05192566_1143"/>
<dbReference type="PANTHER" id="PTHR35936:SF32">
    <property type="entry name" value="MEMBRANE-BOUND LYTIC MUREIN TRANSGLYCOSYLASE F"/>
    <property type="match status" value="1"/>
</dbReference>
<keyword evidence="2 4" id="KW-0732">Signal</keyword>
<dbReference type="PROSITE" id="PS51257">
    <property type="entry name" value="PROKAR_LIPOPROTEIN"/>
    <property type="match status" value="1"/>
</dbReference>
<protein>
    <submittedName>
        <fullName evidence="6">Membrane-bound lytic murein transglycosylase F</fullName>
    </submittedName>
</protein>
<comment type="subcellular location">
    <subcellularLocation>
        <location evidence="1">Cell outer membrane</location>
        <topology evidence="1">Peripheral membrane protein</topology>
    </subcellularLocation>
</comment>
<keyword evidence="3" id="KW-0998">Cell outer membrane</keyword>
<dbReference type="SUPFAM" id="SSF53955">
    <property type="entry name" value="Lysozyme-like"/>
    <property type="match status" value="1"/>
</dbReference>
<dbReference type="CDD" id="cd01009">
    <property type="entry name" value="PBP2_YfhD_N"/>
    <property type="match status" value="1"/>
</dbReference>
<reference evidence="7" key="1">
    <citation type="submission" date="2016-10" db="EMBL/GenBank/DDBJ databases">
        <authorList>
            <person name="Varghese N."/>
            <person name="Submissions S."/>
        </authorList>
    </citation>
    <scope>NUCLEOTIDE SEQUENCE [LARGE SCALE GENOMIC DNA]</scope>
    <source>
        <strain evidence="7">CBMB127</strain>
    </source>
</reference>
<evidence type="ECO:0000259" key="5">
    <source>
        <dbReference type="SMART" id="SM00062"/>
    </source>
</evidence>
<dbReference type="Pfam" id="PF00497">
    <property type="entry name" value="SBP_bac_3"/>
    <property type="match status" value="1"/>
</dbReference>
<dbReference type="SMART" id="SM00062">
    <property type="entry name" value="PBPb"/>
    <property type="match status" value="1"/>
</dbReference>
<dbReference type="InterPro" id="IPR001638">
    <property type="entry name" value="Solute-binding_3/MltF_N"/>
</dbReference>
<dbReference type="EMBL" id="FNFX01000002">
    <property type="protein sequence ID" value="SDK38099.1"/>
    <property type="molecule type" value="Genomic_DNA"/>
</dbReference>
<feature type="chain" id="PRO_5011775945" evidence="4">
    <location>
        <begin position="29"/>
        <end position="504"/>
    </location>
</feature>
<gene>
    <name evidence="6" type="ORF">SAMN05192566_1143</name>
</gene>
<feature type="signal peptide" evidence="4">
    <location>
        <begin position="1"/>
        <end position="28"/>
    </location>
</feature>
<dbReference type="PANTHER" id="PTHR35936">
    <property type="entry name" value="MEMBRANE-BOUND LYTIC MUREIN TRANSGLYCOSYLASE F"/>
    <property type="match status" value="1"/>
</dbReference>
<dbReference type="SUPFAM" id="SSF53850">
    <property type="entry name" value="Periplasmic binding protein-like II"/>
    <property type="match status" value="1"/>
</dbReference>
<sequence length="504" mass="57008">MMRFLSGISACVAWQWALLACLCGTLVACSEAEPPSQSPQVKAKPDPYTIRFVTINSPDTYFIDSQNNYAGLEYDLAKRFVTFLGPPYKLEVIVVDTFDKVFPTLLRGGADIAAADISITAARKRQVLFGPAFHQVQAMVVYNRDQNSAPTKAEALLDKRIVLPRSTSFVEKMRELQAQNPKLIWRETDKLSSEQLIEAVARDEIDFTVADNHLLAIMQYLYPQLDAGLMLGQSDNIAWALNKLSGEHRLKQVQAFFKAIEKDGTLRNLLDRYYGHTKRLKQMDVATFLSKSRTLLPQYIRLFKGAQEVTDIDWRLLAALSYQESHWDNYSTSPTNVRGLMMLTEQTSNMMNVTNRLDPKQSIMAGAKFLLWMKDRIPARIPEPDRTFMALAAYNNGVGHLEDARIIAQRLGLNPDSWADVKRGYQLLNDPAHYVTVKHGYCSCGAPVIYTELVRSYYQIMQKYFPAYDPGLDPYKIADTKMPWLLARAPQATSMTGTTVAQLD</sequence>
<dbReference type="Proteomes" id="UP000198629">
    <property type="component" value="Unassembled WGS sequence"/>
</dbReference>
<name>A0A1G9BF18_9PROT</name>
<feature type="domain" description="Solute-binding protein family 3/N-terminal" evidence="5">
    <location>
        <begin position="49"/>
        <end position="277"/>
    </location>
</feature>
<proteinExistence type="predicted"/>